<sequence>MAVNSGKTLTFEVSGTEPATFTVKITNVNDTSLSGVLAEISVDFKNEDTEPEIVSYDEGLFKKLKYVAPDTSKNEPSSDPEPTEVSGSVTVTLPTNAAQSGTFNFTYMDSDGNVIKTETKDMSLAAGKPVSFDVSGKDKRTYLIKITNV</sequence>
<name>K1U4Q9_9ZZZZ</name>
<protein>
    <submittedName>
        <fullName evidence="1">Serine/threonine protein kinase</fullName>
    </submittedName>
</protein>
<proteinExistence type="predicted"/>
<dbReference type="AlphaFoldDB" id="K1U4Q9"/>
<keyword evidence="1" id="KW-0418">Kinase</keyword>
<organism evidence="1">
    <name type="scientific">human gut metagenome</name>
    <dbReference type="NCBI Taxonomy" id="408170"/>
    <lineage>
        <taxon>unclassified sequences</taxon>
        <taxon>metagenomes</taxon>
        <taxon>organismal metagenomes</taxon>
    </lineage>
</organism>
<reference evidence="1" key="1">
    <citation type="journal article" date="2013" name="Environ. Microbiol.">
        <title>Microbiota from the distal guts of lean and obese adolescents exhibit partial functional redundancy besides clear differences in community structure.</title>
        <authorList>
            <person name="Ferrer M."/>
            <person name="Ruiz A."/>
            <person name="Lanza F."/>
            <person name="Haange S.B."/>
            <person name="Oberbach A."/>
            <person name="Till H."/>
            <person name="Bargiela R."/>
            <person name="Campoy C."/>
            <person name="Segura M.T."/>
            <person name="Richter M."/>
            <person name="von Bergen M."/>
            <person name="Seifert J."/>
            <person name="Suarez A."/>
        </authorList>
    </citation>
    <scope>NUCLEOTIDE SEQUENCE</scope>
</reference>
<gene>
    <name evidence="1" type="ORF">LEA_01583</name>
</gene>
<evidence type="ECO:0000313" key="1">
    <source>
        <dbReference type="EMBL" id="EKC80247.1"/>
    </source>
</evidence>
<feature type="non-terminal residue" evidence="1">
    <location>
        <position position="149"/>
    </location>
</feature>
<dbReference type="EMBL" id="AJWY01001100">
    <property type="protein sequence ID" value="EKC80247.1"/>
    <property type="molecule type" value="Genomic_DNA"/>
</dbReference>
<dbReference type="GO" id="GO:0004674">
    <property type="term" value="F:protein serine/threonine kinase activity"/>
    <property type="evidence" value="ECO:0007669"/>
    <property type="project" value="UniProtKB-KW"/>
</dbReference>
<keyword evidence="1" id="KW-0808">Transferase</keyword>
<accession>K1U4Q9</accession>
<keyword evidence="1" id="KW-0723">Serine/threonine-protein kinase</keyword>
<comment type="caution">
    <text evidence="1">The sequence shown here is derived from an EMBL/GenBank/DDBJ whole genome shotgun (WGS) entry which is preliminary data.</text>
</comment>